<evidence type="ECO:0000256" key="1">
    <source>
        <dbReference type="ARBA" id="ARBA00022729"/>
    </source>
</evidence>
<dbReference type="STRING" id="75743.A0A401NQ24"/>
<feature type="domain" description="UPAR/Ly6" evidence="4">
    <location>
        <begin position="307"/>
        <end position="392"/>
    </location>
</feature>
<dbReference type="OrthoDB" id="9924997at2759"/>
<evidence type="ECO:0000256" key="3">
    <source>
        <dbReference type="SAM" id="MobiDB-lite"/>
    </source>
</evidence>
<dbReference type="CDD" id="cd23559">
    <property type="entry name" value="TFP_LU_ECD_LYPD1"/>
    <property type="match status" value="1"/>
</dbReference>
<keyword evidence="1" id="KW-0732">Signal</keyword>
<dbReference type="PANTHER" id="PTHR10036">
    <property type="entry name" value="CD59 GLYCOPROTEIN"/>
    <property type="match status" value="1"/>
</dbReference>
<keyword evidence="2" id="KW-1015">Disulfide bond</keyword>
<protein>
    <recommendedName>
        <fullName evidence="4">UPAR/Ly6 domain-containing protein</fullName>
    </recommendedName>
</protein>
<gene>
    <name evidence="5" type="ORF">scyTo_0011544</name>
</gene>
<dbReference type="Pfam" id="PF00021">
    <property type="entry name" value="UPAR_LY6"/>
    <property type="match status" value="1"/>
</dbReference>
<organism evidence="5 6">
    <name type="scientific">Scyliorhinus torazame</name>
    <name type="common">Cloudy catshark</name>
    <name type="synonym">Catulus torazame</name>
    <dbReference type="NCBI Taxonomy" id="75743"/>
    <lineage>
        <taxon>Eukaryota</taxon>
        <taxon>Metazoa</taxon>
        <taxon>Chordata</taxon>
        <taxon>Craniata</taxon>
        <taxon>Vertebrata</taxon>
        <taxon>Chondrichthyes</taxon>
        <taxon>Elasmobranchii</taxon>
        <taxon>Galeomorphii</taxon>
        <taxon>Galeoidea</taxon>
        <taxon>Carcharhiniformes</taxon>
        <taxon>Scyliorhinidae</taxon>
        <taxon>Scyliorhinus</taxon>
    </lineage>
</organism>
<dbReference type="InterPro" id="IPR016054">
    <property type="entry name" value="LY6_UPA_recep-like"/>
</dbReference>
<dbReference type="Proteomes" id="UP000288216">
    <property type="component" value="Unassembled WGS sequence"/>
</dbReference>
<comment type="caution">
    <text evidence="5">The sequence shown here is derived from an EMBL/GenBank/DDBJ whole genome shotgun (WGS) entry which is preliminary data.</text>
</comment>
<evidence type="ECO:0000256" key="2">
    <source>
        <dbReference type="ARBA" id="ARBA00023157"/>
    </source>
</evidence>
<evidence type="ECO:0000259" key="4">
    <source>
        <dbReference type="Pfam" id="PF00021"/>
    </source>
</evidence>
<evidence type="ECO:0000313" key="5">
    <source>
        <dbReference type="EMBL" id="GCB62937.1"/>
    </source>
</evidence>
<evidence type="ECO:0000313" key="6">
    <source>
        <dbReference type="Proteomes" id="UP000288216"/>
    </source>
</evidence>
<proteinExistence type="predicted"/>
<dbReference type="GO" id="GO:0030550">
    <property type="term" value="F:acetylcholine receptor inhibitor activity"/>
    <property type="evidence" value="ECO:0007669"/>
    <property type="project" value="TreeGrafter"/>
</dbReference>
<dbReference type="AlphaFoldDB" id="A0A401NQ24"/>
<reference evidence="5 6" key="1">
    <citation type="journal article" date="2018" name="Nat. Ecol. Evol.">
        <title>Shark genomes provide insights into elasmobranch evolution and the origin of vertebrates.</title>
        <authorList>
            <person name="Hara Y"/>
            <person name="Yamaguchi K"/>
            <person name="Onimaru K"/>
            <person name="Kadota M"/>
            <person name="Koyanagi M"/>
            <person name="Keeley SD"/>
            <person name="Tatsumi K"/>
            <person name="Tanaka K"/>
            <person name="Motone F"/>
            <person name="Kageyama Y"/>
            <person name="Nozu R"/>
            <person name="Adachi N"/>
            <person name="Nishimura O"/>
            <person name="Nakagawa R"/>
            <person name="Tanegashima C"/>
            <person name="Kiyatake I"/>
            <person name="Matsumoto R"/>
            <person name="Murakumo K"/>
            <person name="Nishida K"/>
            <person name="Terakita A"/>
            <person name="Kuratani S"/>
            <person name="Sato K"/>
            <person name="Hyodo S Kuraku.S."/>
        </authorList>
    </citation>
    <scope>NUCLEOTIDE SEQUENCE [LARGE SCALE GENOMIC DNA]</scope>
</reference>
<dbReference type="SUPFAM" id="SSF57302">
    <property type="entry name" value="Snake toxin-like"/>
    <property type="match status" value="1"/>
</dbReference>
<feature type="region of interest" description="Disordered" evidence="3">
    <location>
        <begin position="256"/>
        <end position="279"/>
    </location>
</feature>
<keyword evidence="6" id="KW-1185">Reference proteome</keyword>
<dbReference type="GO" id="GO:0095500">
    <property type="term" value="P:acetylcholine receptor signaling pathway"/>
    <property type="evidence" value="ECO:0007669"/>
    <property type="project" value="TreeGrafter"/>
</dbReference>
<feature type="region of interest" description="Disordered" evidence="3">
    <location>
        <begin position="208"/>
        <end position="244"/>
    </location>
</feature>
<feature type="region of interest" description="Disordered" evidence="3">
    <location>
        <begin position="160"/>
        <end position="188"/>
    </location>
</feature>
<feature type="region of interest" description="Disordered" evidence="3">
    <location>
        <begin position="91"/>
        <end position="117"/>
    </location>
</feature>
<feature type="compositionally biased region" description="Polar residues" evidence="3">
    <location>
        <begin position="264"/>
        <end position="279"/>
    </location>
</feature>
<accession>A0A401NQ24</accession>
<dbReference type="EMBL" id="BFAA01005281">
    <property type="protein sequence ID" value="GCB62937.1"/>
    <property type="molecule type" value="Genomic_DNA"/>
</dbReference>
<feature type="compositionally biased region" description="Basic and acidic residues" evidence="3">
    <location>
        <begin position="208"/>
        <end position="228"/>
    </location>
</feature>
<name>A0A401NQ24_SCYTO</name>
<sequence>MIGHSVSDPTVAARAVQAFQSCLPKPSTAGFLVPKYKTQDDMNQTCAPAQFSNICKSEHSDLPERMMDLQQPGSSHVLSTQEQAMRLCSYSASSSDNETEAEFGTNENGTEGRQQHHIDKYPSFGNTSKVISFCQPNLHMHYGKEMQHFKVKRLHNDISNDEKAGDIPSKIKQVGKEGPDPTLSSLPTISLGTLNRINCNSLRIIEEDNKSSAKPQVEKESVGEKEEPSTSSPEKPGVDNVESLSDSLLPAEGPVCTKPWLDQGGSSPETRGWTDSSPRSTTRAEMELFMYTTFCGFLASTGLGFQIQCYQCEEFRLNDDCSSPEFIANCTVNVQDMCLKEVIVKSDGVMYRKSCAASTSCLITSAGYQSFCSPGKVGSVCISCCNTPLCNGPRPRRRGSSAMSSRASLKLLVAVGILTSALLPT</sequence>
<dbReference type="InterPro" id="IPR045860">
    <property type="entry name" value="Snake_toxin-like_sf"/>
</dbReference>
<dbReference type="GO" id="GO:0045202">
    <property type="term" value="C:synapse"/>
    <property type="evidence" value="ECO:0007669"/>
    <property type="project" value="GOC"/>
</dbReference>
<dbReference type="PANTHER" id="PTHR10036:SF7">
    <property type="entry name" value="LY6_PLAUR DOMAIN-CONTAINING PROTEIN 1"/>
    <property type="match status" value="1"/>
</dbReference>